<evidence type="ECO:0000313" key="10">
    <source>
        <dbReference type="Proteomes" id="UP000002016"/>
    </source>
</evidence>
<evidence type="ECO:0000256" key="5">
    <source>
        <dbReference type="ARBA" id="ARBA00022989"/>
    </source>
</evidence>
<reference evidence="9 10" key="2">
    <citation type="journal article" date="2009" name="Proc. Natl. Acad. Sci. U.S.A.">
        <title>On the chimeric nature, thermophilic origin, and phylogenetic placement of the Thermotogales.</title>
        <authorList>
            <person name="Zhaxybayeva O."/>
            <person name="Swithers K.S."/>
            <person name="Lapierre P."/>
            <person name="Fournier G.P."/>
            <person name="Bickhart D.M."/>
            <person name="DeBoy R.T."/>
            <person name="Nelson K.E."/>
            <person name="Nesbo C.L."/>
            <person name="Doolittle W.F."/>
            <person name="Gogarten J.P."/>
            <person name="Noll K.M."/>
        </authorList>
    </citation>
    <scope>NUCLEOTIDE SEQUENCE [LARGE SCALE GENOMIC DNA]</scope>
    <source>
        <strain evidence="10">ATCC BAA-301 / DSM 14385 / NBRC 107922 / TMO</strain>
    </source>
</reference>
<dbReference type="STRING" id="416591.Tlet_0087"/>
<keyword evidence="6 7" id="KW-0472">Membrane</keyword>
<dbReference type="InterPro" id="IPR000515">
    <property type="entry name" value="MetI-like"/>
</dbReference>
<dbReference type="CDD" id="cd06261">
    <property type="entry name" value="TM_PBP2"/>
    <property type="match status" value="1"/>
</dbReference>
<sequence precursor="true">MRKFFYVLAFAAICLWFIGPIFFVFLASLTPASEFYQMDRIFPEKLTFEHIYKLLVNLGGWRALLTSVQVALISIAVSFALGIPAGYAVTRYIFPGKNFIKLTMLFTRSIPLVVIAVSLVTIYLRFNLADTMIGVALAHAAMILPFVVLITSSIFSGVFVEYEEAGMIFGLSRFGAFLKITIPLALPGLAASAIFAFIMSWNEVFAASVLAITDRTLPAHILNTAMASPDYFKFAAGTIMAVPAMVFIFIIRKYLISMWGISLK</sequence>
<evidence type="ECO:0000256" key="3">
    <source>
        <dbReference type="ARBA" id="ARBA00022475"/>
    </source>
</evidence>
<dbReference type="HOGENOM" id="CLU_016047_1_2_0"/>
<feature type="domain" description="ABC transmembrane type-1" evidence="8">
    <location>
        <begin position="64"/>
        <end position="251"/>
    </location>
</feature>
<organism evidence="9 10">
    <name type="scientific">Pseudothermotoga lettingae (strain ATCC BAA-301 / DSM 14385 / NBRC 107922 / TMO)</name>
    <name type="common">Thermotoga lettingae</name>
    <dbReference type="NCBI Taxonomy" id="416591"/>
    <lineage>
        <taxon>Bacteria</taxon>
        <taxon>Thermotogati</taxon>
        <taxon>Thermotogota</taxon>
        <taxon>Thermotogae</taxon>
        <taxon>Thermotogales</taxon>
        <taxon>Thermotogaceae</taxon>
        <taxon>Pseudothermotoga</taxon>
    </lineage>
</organism>
<dbReference type="PANTHER" id="PTHR32243">
    <property type="entry name" value="MALTOSE TRANSPORT SYSTEM PERMEASE-RELATED"/>
    <property type="match status" value="1"/>
</dbReference>
<feature type="transmembrane region" description="Helical" evidence="7">
    <location>
        <begin position="105"/>
        <end position="126"/>
    </location>
</feature>
<dbReference type="AlphaFoldDB" id="A8F3C5"/>
<evidence type="ECO:0000259" key="8">
    <source>
        <dbReference type="PROSITE" id="PS50928"/>
    </source>
</evidence>
<keyword evidence="5 7" id="KW-1133">Transmembrane helix</keyword>
<evidence type="ECO:0000256" key="7">
    <source>
        <dbReference type="RuleBase" id="RU363032"/>
    </source>
</evidence>
<dbReference type="Pfam" id="PF00528">
    <property type="entry name" value="BPD_transp_1"/>
    <property type="match status" value="1"/>
</dbReference>
<gene>
    <name evidence="9" type="ordered locus">Tlet_0087</name>
</gene>
<dbReference type="GO" id="GO:0055085">
    <property type="term" value="P:transmembrane transport"/>
    <property type="evidence" value="ECO:0007669"/>
    <property type="project" value="InterPro"/>
</dbReference>
<evidence type="ECO:0000256" key="1">
    <source>
        <dbReference type="ARBA" id="ARBA00004651"/>
    </source>
</evidence>
<keyword evidence="4 7" id="KW-0812">Transmembrane</keyword>
<evidence type="ECO:0000256" key="6">
    <source>
        <dbReference type="ARBA" id="ARBA00023136"/>
    </source>
</evidence>
<keyword evidence="10" id="KW-1185">Reference proteome</keyword>
<accession>A8F3C5</accession>
<evidence type="ECO:0000313" key="9">
    <source>
        <dbReference type="EMBL" id="ABV32659.1"/>
    </source>
</evidence>
<dbReference type="EMBL" id="CP000812">
    <property type="protein sequence ID" value="ABV32659.1"/>
    <property type="molecule type" value="Genomic_DNA"/>
</dbReference>
<dbReference type="GO" id="GO:0005886">
    <property type="term" value="C:plasma membrane"/>
    <property type="evidence" value="ECO:0007669"/>
    <property type="project" value="UniProtKB-SubCell"/>
</dbReference>
<dbReference type="Gene3D" id="1.10.3720.10">
    <property type="entry name" value="MetI-like"/>
    <property type="match status" value="1"/>
</dbReference>
<dbReference type="InterPro" id="IPR035906">
    <property type="entry name" value="MetI-like_sf"/>
</dbReference>
<feature type="transmembrane region" description="Helical" evidence="7">
    <location>
        <begin position="231"/>
        <end position="251"/>
    </location>
</feature>
<dbReference type="KEGG" id="tle:Tlet_0087"/>
<evidence type="ECO:0000256" key="4">
    <source>
        <dbReference type="ARBA" id="ARBA00022692"/>
    </source>
</evidence>
<keyword evidence="3" id="KW-1003">Cell membrane</keyword>
<feature type="transmembrane region" description="Helical" evidence="7">
    <location>
        <begin position="180"/>
        <end position="201"/>
    </location>
</feature>
<feature type="transmembrane region" description="Helical" evidence="7">
    <location>
        <begin position="132"/>
        <end position="160"/>
    </location>
</feature>
<dbReference type="InterPro" id="IPR050901">
    <property type="entry name" value="BP-dep_ABC_trans_perm"/>
</dbReference>
<name>A8F3C5_PSELT</name>
<dbReference type="SUPFAM" id="SSF161098">
    <property type="entry name" value="MetI-like"/>
    <property type="match status" value="1"/>
</dbReference>
<dbReference type="PANTHER" id="PTHR32243:SF18">
    <property type="entry name" value="INNER MEMBRANE ABC TRANSPORTER PERMEASE PROTEIN YCJP"/>
    <property type="match status" value="1"/>
</dbReference>
<proteinExistence type="inferred from homology"/>
<dbReference type="RefSeq" id="WP_012002140.1">
    <property type="nucleotide sequence ID" value="NC_009828.1"/>
</dbReference>
<evidence type="ECO:0000256" key="2">
    <source>
        <dbReference type="ARBA" id="ARBA00022448"/>
    </source>
</evidence>
<comment type="similarity">
    <text evidence="7">Belongs to the binding-protein-dependent transport system permease family.</text>
</comment>
<dbReference type="eggNOG" id="COG0395">
    <property type="taxonomic scope" value="Bacteria"/>
</dbReference>
<feature type="transmembrane region" description="Helical" evidence="7">
    <location>
        <begin position="70"/>
        <end position="93"/>
    </location>
</feature>
<reference evidence="9 10" key="1">
    <citation type="submission" date="2007-08" db="EMBL/GenBank/DDBJ databases">
        <title>Complete sequence of Thermotoga lettingae TMO.</title>
        <authorList>
            <consortium name="US DOE Joint Genome Institute"/>
            <person name="Copeland A."/>
            <person name="Lucas S."/>
            <person name="Lapidus A."/>
            <person name="Barry K."/>
            <person name="Glavina del Rio T."/>
            <person name="Dalin E."/>
            <person name="Tice H."/>
            <person name="Pitluck S."/>
            <person name="Foster B."/>
            <person name="Bruce D."/>
            <person name="Schmutz J."/>
            <person name="Larimer F."/>
            <person name="Land M."/>
            <person name="Hauser L."/>
            <person name="Kyrpides N."/>
            <person name="Mikhailova N."/>
            <person name="Nelson K."/>
            <person name="Gogarten J.P."/>
            <person name="Noll K."/>
            <person name="Richardson P."/>
        </authorList>
    </citation>
    <scope>NUCLEOTIDE SEQUENCE [LARGE SCALE GENOMIC DNA]</scope>
    <source>
        <strain evidence="10">ATCC BAA-301 / DSM 14385 / NBRC 107922 / TMO</strain>
    </source>
</reference>
<keyword evidence="2 7" id="KW-0813">Transport</keyword>
<feature type="transmembrane region" description="Helical" evidence="7">
    <location>
        <begin position="7"/>
        <end position="29"/>
    </location>
</feature>
<dbReference type="PROSITE" id="PS50928">
    <property type="entry name" value="ABC_TM1"/>
    <property type="match status" value="1"/>
</dbReference>
<dbReference type="Proteomes" id="UP000002016">
    <property type="component" value="Chromosome"/>
</dbReference>
<protein>
    <submittedName>
        <fullName evidence="9">Binding-protein-dependent transport systems inner membrane component</fullName>
    </submittedName>
</protein>
<comment type="subcellular location">
    <subcellularLocation>
        <location evidence="1 7">Cell membrane</location>
        <topology evidence="1 7">Multi-pass membrane protein</topology>
    </subcellularLocation>
</comment>